<protein>
    <recommendedName>
        <fullName evidence="4">Sel1 repeat family protein</fullName>
    </recommendedName>
</protein>
<dbReference type="SMART" id="SM00671">
    <property type="entry name" value="SEL1"/>
    <property type="match status" value="2"/>
</dbReference>
<sequence>MKNKILMASLVAVLSVFSLATAQNYDDSCVPINYSALSTVNDGIFEAKGWLKQADEYAKQSNNADALNQALSIYANIIQDNGLDADVIVAAYQGINQLIKKSGKFLSMACIQNDIVRASNNYWYANSSDDLAIKPDPSIIQEIEPLIELLKTMPIRDDLSLYLILRLYFSENIEAQNKINHMVQNKVKPFNAVLQAYLDSSDENLQAFLVYSLPKDLTDDEIIELYSLIQSFSYHKNEDVKNKSLELTHQILKNNLHIEYLQKEVGNGYTGLENDLVLLESVVNEQSSVDAQIALANLYYRYQNYERHYQILEKLAKEGHSYALSELVSYLFVSKRELNLSEAIVKDWIDQAIVMDQKIHDVKFAQSLLNVYQYHALNNLDPIQYAPYARRIIFNGYRLEEAQKFYQEMIEVAEYLEKLQILIRNGEGQAAYELWDKMGYYVFQDDVTVLRQIADLNISQAQYRTALGYEKEQKQEEALKYFMKAAENGNKNAGIALVYAYIIGENNALDRDQAIHYFNLAHRDDNEDSGYGNYDKEKIVYATVYQWMKENPNEEAIQYLDKEKFLIQSIRLDKDAPMFFIMEDVNDF</sequence>
<feature type="chain" id="PRO_5047280534" description="Sel1 repeat family protein" evidence="1">
    <location>
        <begin position="23"/>
        <end position="588"/>
    </location>
</feature>
<name>A0ABP9ML31_9GAMM</name>
<evidence type="ECO:0000313" key="2">
    <source>
        <dbReference type="EMBL" id="GAA5098325.1"/>
    </source>
</evidence>
<dbReference type="EMBL" id="BAABKE010000003">
    <property type="protein sequence ID" value="GAA5098325.1"/>
    <property type="molecule type" value="Genomic_DNA"/>
</dbReference>
<keyword evidence="1" id="KW-0732">Signal</keyword>
<organism evidence="2 3">
    <name type="scientific">Wohlfahrtiimonas larvae</name>
    <dbReference type="NCBI Taxonomy" id="1157986"/>
    <lineage>
        <taxon>Bacteria</taxon>
        <taxon>Pseudomonadati</taxon>
        <taxon>Pseudomonadota</taxon>
        <taxon>Gammaproteobacteria</taxon>
        <taxon>Cardiobacteriales</taxon>
        <taxon>Ignatzschineriaceae</taxon>
        <taxon>Wohlfahrtiimonas</taxon>
    </lineage>
</organism>
<evidence type="ECO:0008006" key="4">
    <source>
        <dbReference type="Google" id="ProtNLM"/>
    </source>
</evidence>
<keyword evidence="3" id="KW-1185">Reference proteome</keyword>
<dbReference type="InterPro" id="IPR011990">
    <property type="entry name" value="TPR-like_helical_dom_sf"/>
</dbReference>
<proteinExistence type="predicted"/>
<accession>A0ABP9ML31</accession>
<dbReference type="Proteomes" id="UP001500631">
    <property type="component" value="Unassembled WGS sequence"/>
</dbReference>
<evidence type="ECO:0000256" key="1">
    <source>
        <dbReference type="SAM" id="SignalP"/>
    </source>
</evidence>
<dbReference type="InterPro" id="IPR006597">
    <property type="entry name" value="Sel1-like"/>
</dbReference>
<feature type="signal peptide" evidence="1">
    <location>
        <begin position="1"/>
        <end position="22"/>
    </location>
</feature>
<evidence type="ECO:0000313" key="3">
    <source>
        <dbReference type="Proteomes" id="UP001500631"/>
    </source>
</evidence>
<reference evidence="3" key="1">
    <citation type="journal article" date="2019" name="Int. J. Syst. Evol. Microbiol.">
        <title>The Global Catalogue of Microorganisms (GCM) 10K type strain sequencing project: providing services to taxonomists for standard genome sequencing and annotation.</title>
        <authorList>
            <consortium name="The Broad Institute Genomics Platform"/>
            <consortium name="The Broad Institute Genome Sequencing Center for Infectious Disease"/>
            <person name="Wu L."/>
            <person name="Ma J."/>
        </authorList>
    </citation>
    <scope>NUCLEOTIDE SEQUENCE [LARGE SCALE GENOMIC DNA]</scope>
    <source>
        <strain evidence="3">JCM 18424</strain>
    </source>
</reference>
<dbReference type="SUPFAM" id="SSF81901">
    <property type="entry name" value="HCP-like"/>
    <property type="match status" value="1"/>
</dbReference>
<comment type="caution">
    <text evidence="2">The sequence shown here is derived from an EMBL/GenBank/DDBJ whole genome shotgun (WGS) entry which is preliminary data.</text>
</comment>
<dbReference type="Gene3D" id="1.25.40.10">
    <property type="entry name" value="Tetratricopeptide repeat domain"/>
    <property type="match status" value="1"/>
</dbReference>
<dbReference type="RefSeq" id="WP_345667419.1">
    <property type="nucleotide sequence ID" value="NZ_BAABKE010000003.1"/>
</dbReference>
<gene>
    <name evidence="2" type="ORF">GCM10023338_10650</name>
</gene>